<dbReference type="InterPro" id="IPR000241">
    <property type="entry name" value="RlmKL-like_Mtase"/>
</dbReference>
<dbReference type="OrthoDB" id="9809404at2"/>
<dbReference type="GO" id="GO:0016423">
    <property type="term" value="F:tRNA (guanine) methyltransferase activity"/>
    <property type="evidence" value="ECO:0007669"/>
    <property type="project" value="TreeGrafter"/>
</dbReference>
<name>A0A4P6JSC9_KTERU</name>
<evidence type="ECO:0000313" key="3">
    <source>
        <dbReference type="Proteomes" id="UP000290365"/>
    </source>
</evidence>
<keyword evidence="2" id="KW-0489">Methyltransferase</keyword>
<dbReference type="Proteomes" id="UP000290365">
    <property type="component" value="Chromosome"/>
</dbReference>
<dbReference type="InterPro" id="IPR029063">
    <property type="entry name" value="SAM-dependent_MTases_sf"/>
</dbReference>
<dbReference type="Gene3D" id="3.40.50.150">
    <property type="entry name" value="Vaccinia Virus protein VP39"/>
    <property type="match status" value="1"/>
</dbReference>
<accession>A0A4P6JSC9</accession>
<keyword evidence="3" id="KW-1185">Reference proteome</keyword>
<dbReference type="RefSeq" id="WP_129889347.1">
    <property type="nucleotide sequence ID" value="NZ_CP035758.1"/>
</dbReference>
<sequence>MSQLFYVMTIPGLETLAFNEIRTRISEAELVKFARGIALFKASASPGNLLELHTVEDVFFSLAHIRGLGHGRDALRVLHSATLNADILQGLALWRRTSGGRPAKTWRVVSQKAGTHDFRRIDAGQAVVAALQKAMPRGMRLVKDDADVEIWLWLSGSEALIGLRLSDATMRHRRYKQEHLPASLRPTIGAAMSWLAHPTPQDIVLDPLCGAGTIIIERALLAPFAQAMGGDIRTEAVAMARRNARAAKVAASWNVWDARSLPLEEASVTRIMTNLPFGKQIGSHETNVELYTLLAREFRRVLTPDGLLVALTSEDRLLNMILQDAGWRINKKVVLVVLGLPASIFVAEPA</sequence>
<dbReference type="Gene3D" id="3.30.2130.30">
    <property type="match status" value="1"/>
</dbReference>
<evidence type="ECO:0000313" key="2">
    <source>
        <dbReference type="EMBL" id="QBD78294.1"/>
    </source>
</evidence>
<gene>
    <name evidence="2" type="ORF">EPA93_20740</name>
</gene>
<evidence type="ECO:0000259" key="1">
    <source>
        <dbReference type="Pfam" id="PF01170"/>
    </source>
</evidence>
<dbReference type="PANTHER" id="PTHR14911">
    <property type="entry name" value="THUMP DOMAIN-CONTAINING"/>
    <property type="match status" value="1"/>
</dbReference>
<dbReference type="AlphaFoldDB" id="A0A4P6JSC9"/>
<dbReference type="SUPFAM" id="SSF53335">
    <property type="entry name" value="S-adenosyl-L-methionine-dependent methyltransferases"/>
    <property type="match status" value="1"/>
</dbReference>
<dbReference type="Pfam" id="PF01170">
    <property type="entry name" value="UPF0020"/>
    <property type="match status" value="1"/>
</dbReference>
<dbReference type="CDD" id="cd11715">
    <property type="entry name" value="THUMP_AdoMetMT"/>
    <property type="match status" value="1"/>
</dbReference>
<reference evidence="2 3" key="1">
    <citation type="submission" date="2019-01" db="EMBL/GenBank/DDBJ databases">
        <title>Ktedonosporobacter rubrisoli SCAWS-G2.</title>
        <authorList>
            <person name="Huang Y."/>
            <person name="Yan B."/>
        </authorList>
    </citation>
    <scope>NUCLEOTIDE SEQUENCE [LARGE SCALE GENOMIC DNA]</scope>
    <source>
        <strain evidence="2 3">SCAWS-G2</strain>
    </source>
</reference>
<feature type="domain" description="Ribosomal RNA large subunit methyltransferase K/L-like methyltransferase" evidence="1">
    <location>
        <begin position="173"/>
        <end position="331"/>
    </location>
</feature>
<dbReference type="KEGG" id="kbs:EPA93_20740"/>
<keyword evidence="2" id="KW-0808">Transferase</keyword>
<organism evidence="2 3">
    <name type="scientific">Ktedonosporobacter rubrisoli</name>
    <dbReference type="NCBI Taxonomy" id="2509675"/>
    <lineage>
        <taxon>Bacteria</taxon>
        <taxon>Bacillati</taxon>
        <taxon>Chloroflexota</taxon>
        <taxon>Ktedonobacteria</taxon>
        <taxon>Ktedonobacterales</taxon>
        <taxon>Ktedonosporobacteraceae</taxon>
        <taxon>Ktedonosporobacter</taxon>
    </lineage>
</organism>
<dbReference type="PANTHER" id="PTHR14911:SF13">
    <property type="entry name" value="TRNA (GUANINE(6)-N2)-METHYLTRANSFERASE THUMP3"/>
    <property type="match status" value="1"/>
</dbReference>
<dbReference type="GO" id="GO:0030488">
    <property type="term" value="P:tRNA methylation"/>
    <property type="evidence" value="ECO:0007669"/>
    <property type="project" value="TreeGrafter"/>
</dbReference>
<dbReference type="EMBL" id="CP035758">
    <property type="protein sequence ID" value="QBD78294.1"/>
    <property type="molecule type" value="Genomic_DNA"/>
</dbReference>
<proteinExistence type="predicted"/>
<protein>
    <submittedName>
        <fullName evidence="2">Methyltransferase domain-containing protein</fullName>
    </submittedName>
</protein>